<name>A0A2Z7CTN9_9LAMI</name>
<evidence type="ECO:0000313" key="1">
    <source>
        <dbReference type="EMBL" id="KZV50421.1"/>
    </source>
</evidence>
<keyword evidence="2" id="KW-1185">Reference proteome</keyword>
<evidence type="ECO:0000313" key="2">
    <source>
        <dbReference type="Proteomes" id="UP000250235"/>
    </source>
</evidence>
<proteinExistence type="predicted"/>
<protein>
    <submittedName>
        <fullName evidence="1">Pentatricopeptide repeat-containing protein</fullName>
    </submittedName>
</protein>
<dbReference type="AlphaFoldDB" id="A0A2Z7CTN9"/>
<accession>A0A2Z7CTN9</accession>
<dbReference type="Proteomes" id="UP000250235">
    <property type="component" value="Unassembled WGS sequence"/>
</dbReference>
<sequence>MVLSRKHNPASIPSYTCPFIDGCEAASRGSWFSSVLWISPWVPTTGESNQGARTQLGSPGRGLETFSGVTPREVPEHLRHGEELGDRGSNLSSGLGIYGLSYVYLLTASKGLIVATGAKMKAALLGTLIRVLGSSPEVLLPRHQSL</sequence>
<reference evidence="1 2" key="1">
    <citation type="journal article" date="2015" name="Proc. Natl. Acad. Sci. U.S.A.">
        <title>The resurrection genome of Boea hygrometrica: A blueprint for survival of dehydration.</title>
        <authorList>
            <person name="Xiao L."/>
            <person name="Yang G."/>
            <person name="Zhang L."/>
            <person name="Yang X."/>
            <person name="Zhao S."/>
            <person name="Ji Z."/>
            <person name="Zhou Q."/>
            <person name="Hu M."/>
            <person name="Wang Y."/>
            <person name="Chen M."/>
            <person name="Xu Y."/>
            <person name="Jin H."/>
            <person name="Xiao X."/>
            <person name="Hu G."/>
            <person name="Bao F."/>
            <person name="Hu Y."/>
            <person name="Wan P."/>
            <person name="Li L."/>
            <person name="Deng X."/>
            <person name="Kuang T."/>
            <person name="Xiang C."/>
            <person name="Zhu J.K."/>
            <person name="Oliver M.J."/>
            <person name="He Y."/>
        </authorList>
    </citation>
    <scope>NUCLEOTIDE SEQUENCE [LARGE SCALE GENOMIC DNA]</scope>
    <source>
        <strain evidence="2">cv. XS01</strain>
    </source>
</reference>
<dbReference type="EMBL" id="KQ992426">
    <property type="protein sequence ID" value="KZV50421.1"/>
    <property type="molecule type" value="Genomic_DNA"/>
</dbReference>
<gene>
    <name evidence="1" type="ORF">F511_37378</name>
</gene>
<organism evidence="1 2">
    <name type="scientific">Dorcoceras hygrometricum</name>
    <dbReference type="NCBI Taxonomy" id="472368"/>
    <lineage>
        <taxon>Eukaryota</taxon>
        <taxon>Viridiplantae</taxon>
        <taxon>Streptophyta</taxon>
        <taxon>Embryophyta</taxon>
        <taxon>Tracheophyta</taxon>
        <taxon>Spermatophyta</taxon>
        <taxon>Magnoliopsida</taxon>
        <taxon>eudicotyledons</taxon>
        <taxon>Gunneridae</taxon>
        <taxon>Pentapetalae</taxon>
        <taxon>asterids</taxon>
        <taxon>lamiids</taxon>
        <taxon>Lamiales</taxon>
        <taxon>Gesneriaceae</taxon>
        <taxon>Didymocarpoideae</taxon>
        <taxon>Trichosporeae</taxon>
        <taxon>Loxocarpinae</taxon>
        <taxon>Dorcoceras</taxon>
    </lineage>
</organism>